<dbReference type="Proteomes" id="UP001060085">
    <property type="component" value="Linkage Group LG01"/>
</dbReference>
<name>A0ACC0CHJ5_CATRO</name>
<comment type="caution">
    <text evidence="1">The sequence shown here is derived from an EMBL/GenBank/DDBJ whole genome shotgun (WGS) entry which is preliminary data.</text>
</comment>
<proteinExistence type="predicted"/>
<evidence type="ECO:0000313" key="1">
    <source>
        <dbReference type="EMBL" id="KAI5684441.1"/>
    </source>
</evidence>
<evidence type="ECO:0000313" key="2">
    <source>
        <dbReference type="Proteomes" id="UP001060085"/>
    </source>
</evidence>
<reference evidence="2" key="1">
    <citation type="journal article" date="2023" name="Nat. Plants">
        <title>Single-cell RNA sequencing provides a high-resolution roadmap for understanding the multicellular compartmentation of specialized metabolism.</title>
        <authorList>
            <person name="Sun S."/>
            <person name="Shen X."/>
            <person name="Li Y."/>
            <person name="Li Y."/>
            <person name="Wang S."/>
            <person name="Li R."/>
            <person name="Zhang H."/>
            <person name="Shen G."/>
            <person name="Guo B."/>
            <person name="Wei J."/>
            <person name="Xu J."/>
            <person name="St-Pierre B."/>
            <person name="Chen S."/>
            <person name="Sun C."/>
        </authorList>
    </citation>
    <scope>NUCLEOTIDE SEQUENCE [LARGE SCALE GENOMIC DNA]</scope>
</reference>
<dbReference type="EMBL" id="CM044701">
    <property type="protein sequence ID" value="KAI5684441.1"/>
    <property type="molecule type" value="Genomic_DNA"/>
</dbReference>
<gene>
    <name evidence="1" type="ORF">M9H77_05669</name>
</gene>
<accession>A0ACC0CHJ5</accession>
<sequence>MEFVAANVDRRKENTRKVVMATIRSEKCDWLLCFFLSPCARKKEQPKEYEPKASPDYTALVATSYSILTFMMFGSFVGENYGSNRPDPLRNFRAYDGVYDVGNKHYWASAAFTGIRCYAIAGLLLVFGLGFGGYIMIKKNASGNSSPVTTNQPDSFFIIMFSLIVLFTLLAIFQMAANKSCLKRTNKLKETIFQAARNTSKAMRRVINTLVEMQHFLTPYDASTCNLLNVTTHRLRRESLSIQEFVGNIEQPSKEALGFLYFTNLVALILNLVLLVAASAQYLPFLCSFISVLSGKHVTKTEWVRLMACCFGSVLVILHWHTGILVFAEDTCTAFDEFEKNPEDNSLQFINPCPNSTDSVKLLVQVGFTVHSFIATLNSKVPEFREVSGIEAGKKRIRLRTICDPFTSAPNYTYSPQSCPKDAIPIGDFRNVLSAFTCHQGSSRTECLGDGRFLPEGSYLVAAAYIQSIQELLNVFPDLLNLTSCSSVKQAFSDIALHQCKPFKHSAKMLWASSLSVSIVMTILICLWLVKAHQGRQRSFSRGQNNSSNALSSRQWRIKNSDALRLFMNSMRTRANKEAKKPPPALVSSHRLLHHHFIVTNNQIVNNIIKKPHKIQQ</sequence>
<protein>
    <submittedName>
        <fullName evidence="1">Uncharacterized protein</fullName>
    </submittedName>
</protein>
<keyword evidence="2" id="KW-1185">Reference proteome</keyword>
<organism evidence="1 2">
    <name type="scientific">Catharanthus roseus</name>
    <name type="common">Madagascar periwinkle</name>
    <name type="synonym">Vinca rosea</name>
    <dbReference type="NCBI Taxonomy" id="4058"/>
    <lineage>
        <taxon>Eukaryota</taxon>
        <taxon>Viridiplantae</taxon>
        <taxon>Streptophyta</taxon>
        <taxon>Embryophyta</taxon>
        <taxon>Tracheophyta</taxon>
        <taxon>Spermatophyta</taxon>
        <taxon>Magnoliopsida</taxon>
        <taxon>eudicotyledons</taxon>
        <taxon>Gunneridae</taxon>
        <taxon>Pentapetalae</taxon>
        <taxon>asterids</taxon>
        <taxon>lamiids</taxon>
        <taxon>Gentianales</taxon>
        <taxon>Apocynaceae</taxon>
        <taxon>Rauvolfioideae</taxon>
        <taxon>Vinceae</taxon>
        <taxon>Catharanthinae</taxon>
        <taxon>Catharanthus</taxon>
    </lineage>
</organism>